<organism evidence="2 3">
    <name type="scientific">Multifurca ochricompacta</name>
    <dbReference type="NCBI Taxonomy" id="376703"/>
    <lineage>
        <taxon>Eukaryota</taxon>
        <taxon>Fungi</taxon>
        <taxon>Dikarya</taxon>
        <taxon>Basidiomycota</taxon>
        <taxon>Agaricomycotina</taxon>
        <taxon>Agaricomycetes</taxon>
        <taxon>Russulales</taxon>
        <taxon>Russulaceae</taxon>
        <taxon>Multifurca</taxon>
    </lineage>
</organism>
<comment type="caution">
    <text evidence="2">The sequence shown here is derived from an EMBL/GenBank/DDBJ whole genome shotgun (WGS) entry which is preliminary data.</text>
</comment>
<reference evidence="2" key="1">
    <citation type="journal article" date="2022" name="New Phytol.">
        <title>Evolutionary transition to the ectomycorrhizal habit in the genomes of a hyperdiverse lineage of mushroom-forming fungi.</title>
        <authorList>
            <person name="Looney B."/>
            <person name="Miyauchi S."/>
            <person name="Morin E."/>
            <person name="Drula E."/>
            <person name="Courty P.E."/>
            <person name="Kohler A."/>
            <person name="Kuo A."/>
            <person name="LaButti K."/>
            <person name="Pangilinan J."/>
            <person name="Lipzen A."/>
            <person name="Riley R."/>
            <person name="Andreopoulos W."/>
            <person name="He G."/>
            <person name="Johnson J."/>
            <person name="Nolan M."/>
            <person name="Tritt A."/>
            <person name="Barry K.W."/>
            <person name="Grigoriev I.V."/>
            <person name="Nagy L.G."/>
            <person name="Hibbett D."/>
            <person name="Henrissat B."/>
            <person name="Matheny P.B."/>
            <person name="Labbe J."/>
            <person name="Martin F.M."/>
        </authorList>
    </citation>
    <scope>NUCLEOTIDE SEQUENCE</scope>
    <source>
        <strain evidence="2">BPL690</strain>
    </source>
</reference>
<dbReference type="AlphaFoldDB" id="A0AAD4QMG2"/>
<evidence type="ECO:0000256" key="1">
    <source>
        <dbReference type="SAM" id="MobiDB-lite"/>
    </source>
</evidence>
<name>A0AAD4QMG2_9AGAM</name>
<dbReference type="EMBL" id="WTXG01000008">
    <property type="protein sequence ID" value="KAI0303792.1"/>
    <property type="molecule type" value="Genomic_DNA"/>
</dbReference>
<gene>
    <name evidence="2" type="ORF">B0F90DRAFT_1326647</name>
</gene>
<evidence type="ECO:0000313" key="2">
    <source>
        <dbReference type="EMBL" id="KAI0303792.1"/>
    </source>
</evidence>
<sequence>MSVDVAPLAYRTVQSRVATSARPNQPARVPGHVARSPSPPMVNNQPSRARSLVNHDPRPGPSASSGNPALATSPHFSTPGPNMVSHMRLSPTRASTTPLADELGEPGSDWYYTQDDIDPGFFSGGASELERSEALLPQPSQQPFLPPSQAEREVIFVDDKDNDKENASVGPGFVRRTIERQMGVDGAVIDLSAEVTEGPRIRPSRVDDDSDVISIGSDD</sequence>
<protein>
    <submittedName>
        <fullName evidence="2">Uncharacterized protein</fullName>
    </submittedName>
</protein>
<proteinExistence type="predicted"/>
<feature type="region of interest" description="Disordered" evidence="1">
    <location>
        <begin position="16"/>
        <end position="109"/>
    </location>
</feature>
<evidence type="ECO:0000313" key="3">
    <source>
        <dbReference type="Proteomes" id="UP001203297"/>
    </source>
</evidence>
<keyword evidence="3" id="KW-1185">Reference proteome</keyword>
<accession>A0AAD4QMG2</accession>
<feature type="region of interest" description="Disordered" evidence="1">
    <location>
        <begin position="200"/>
        <end position="219"/>
    </location>
</feature>
<dbReference type="Proteomes" id="UP001203297">
    <property type="component" value="Unassembled WGS sequence"/>
</dbReference>